<gene>
    <name evidence="1" type="ORF">U4I38_06565</name>
</gene>
<dbReference type="RefSeq" id="WP_143565971.1">
    <property type="nucleotide sequence ID" value="NZ_JAKJRD010000006.1"/>
</dbReference>
<dbReference type="Proteomes" id="UP001288387">
    <property type="component" value="Unassembled WGS sequence"/>
</dbReference>
<comment type="caution">
    <text evidence="1">The sequence shown here is derived from an EMBL/GenBank/DDBJ whole genome shotgun (WGS) entry which is preliminary data.</text>
</comment>
<protein>
    <submittedName>
        <fullName evidence="1">Uncharacterized protein</fullName>
    </submittedName>
</protein>
<evidence type="ECO:0000313" key="1">
    <source>
        <dbReference type="EMBL" id="MDZ5764137.1"/>
    </source>
</evidence>
<sequence>MKEAAALEALAQALANKVRQQARPPDARCLRQCHAHEPSDATALAYIRRIRMLCDAFQLAWLVDQHLVLRQRLSDLSTAELRALLCEMEEAREAIMEGFPLEQTGLIKNMAAVLPRP</sequence>
<dbReference type="AlphaFoldDB" id="A0AAJ2TLT3"/>
<dbReference type="EMBL" id="JAXRVB010000005">
    <property type="protein sequence ID" value="MDZ5764137.1"/>
    <property type="molecule type" value="Genomic_DNA"/>
</dbReference>
<organism evidence="1 2">
    <name type="scientific">Stenotrophomonas maltophilia</name>
    <name type="common">Pseudomonas maltophilia</name>
    <name type="synonym">Xanthomonas maltophilia</name>
    <dbReference type="NCBI Taxonomy" id="40324"/>
    <lineage>
        <taxon>Bacteria</taxon>
        <taxon>Pseudomonadati</taxon>
        <taxon>Pseudomonadota</taxon>
        <taxon>Gammaproteobacteria</taxon>
        <taxon>Lysobacterales</taxon>
        <taxon>Lysobacteraceae</taxon>
        <taxon>Stenotrophomonas</taxon>
        <taxon>Stenotrophomonas maltophilia group</taxon>
    </lineage>
</organism>
<accession>A0AAJ2TLT3</accession>
<name>A0AAJ2TLT3_STEMA</name>
<reference evidence="1" key="1">
    <citation type="submission" date="2023-12" db="EMBL/GenBank/DDBJ databases">
        <title>'Antibacterial potential of Stenotrophomonas maltophilia cystic fibrosis isolates' (manuscript under preparation).</title>
        <authorList>
            <person name="Crisan C.V."/>
            <person name="Pettis M."/>
            <person name="Goldberg J.B."/>
        </authorList>
    </citation>
    <scope>NUCLEOTIDE SEQUENCE</scope>
    <source>
        <strain evidence="1">CCV129</strain>
    </source>
</reference>
<proteinExistence type="predicted"/>
<evidence type="ECO:0000313" key="2">
    <source>
        <dbReference type="Proteomes" id="UP001288387"/>
    </source>
</evidence>